<dbReference type="STRING" id="709839.TSA66_14335"/>
<dbReference type="EMBL" id="JWJG01000028">
    <property type="protein sequence ID" value="KIF81703.1"/>
    <property type="molecule type" value="Genomic_DNA"/>
</dbReference>
<evidence type="ECO:0000313" key="1">
    <source>
        <dbReference type="EMBL" id="KIF81703.1"/>
    </source>
</evidence>
<protein>
    <submittedName>
        <fullName evidence="1">Uncharacterized protein</fullName>
    </submittedName>
</protein>
<proteinExistence type="predicted"/>
<accession>A0A0C1Y3M1</accession>
<evidence type="ECO:0000313" key="2">
    <source>
        <dbReference type="Proteomes" id="UP000031572"/>
    </source>
</evidence>
<dbReference type="Proteomes" id="UP000031572">
    <property type="component" value="Unassembled WGS sequence"/>
</dbReference>
<keyword evidence="2" id="KW-1185">Reference proteome</keyword>
<dbReference type="AlphaFoldDB" id="A0A0C1Y3M1"/>
<gene>
    <name evidence="1" type="ORF">TSA66_14335</name>
</gene>
<reference evidence="1 2" key="1">
    <citation type="submission" date="2014-12" db="EMBL/GenBank/DDBJ databases">
        <title>Denitrispirillum autotrophicum gen. nov., sp. nov., Denitrifying, Facultatively Autotrophic Bacteria Isolated from Rice Paddy Soil.</title>
        <authorList>
            <person name="Ishii S."/>
            <person name="Ashida N."/>
            <person name="Ohno H."/>
            <person name="Otsuka S."/>
            <person name="Yokota A."/>
            <person name="Senoo K."/>
        </authorList>
    </citation>
    <scope>NUCLEOTIDE SEQUENCE [LARGE SCALE GENOMIC DNA]</scope>
    <source>
        <strain evidence="1 2">TSA66</strain>
    </source>
</reference>
<sequence>MPGVQPVGVHKKPLRHFMAECPVFTYQIRIATVEDSAVLDAYAQLYGRAEKVIGRRQLYPSGSNKLHQKKPRWTARQARLRAMRRDDETGTARLCVGGRKLFSAQVDLQTNSYTSHAHCGPLAAMRCAWQRQRDGW</sequence>
<comment type="caution">
    <text evidence="1">The sequence shown here is derived from an EMBL/GenBank/DDBJ whole genome shotgun (WGS) entry which is preliminary data.</text>
</comment>
<organism evidence="1 2">
    <name type="scientific">Noviherbaspirillum autotrophicum</name>
    <dbReference type="NCBI Taxonomy" id="709839"/>
    <lineage>
        <taxon>Bacteria</taxon>
        <taxon>Pseudomonadati</taxon>
        <taxon>Pseudomonadota</taxon>
        <taxon>Betaproteobacteria</taxon>
        <taxon>Burkholderiales</taxon>
        <taxon>Oxalobacteraceae</taxon>
        <taxon>Noviherbaspirillum</taxon>
    </lineage>
</organism>
<name>A0A0C1Y3M1_9BURK</name>